<feature type="compositionally biased region" description="Basic and acidic residues" evidence="1">
    <location>
        <begin position="433"/>
        <end position="446"/>
    </location>
</feature>
<feature type="compositionally biased region" description="Basic and acidic residues" evidence="1">
    <location>
        <begin position="141"/>
        <end position="164"/>
    </location>
</feature>
<name>E3MMI7_CAERE</name>
<dbReference type="EMBL" id="DS268457">
    <property type="protein sequence ID" value="EFP05014.1"/>
    <property type="molecule type" value="Genomic_DNA"/>
</dbReference>
<accession>E3MMI7</accession>
<feature type="region of interest" description="Disordered" evidence="1">
    <location>
        <begin position="93"/>
        <end position="175"/>
    </location>
</feature>
<dbReference type="RefSeq" id="XP_003102627.2">
    <property type="nucleotide sequence ID" value="XM_003102579.2"/>
</dbReference>
<feature type="region of interest" description="Disordered" evidence="1">
    <location>
        <begin position="214"/>
        <end position="262"/>
    </location>
</feature>
<feature type="compositionally biased region" description="Polar residues" evidence="1">
    <location>
        <begin position="229"/>
        <end position="238"/>
    </location>
</feature>
<dbReference type="eggNOG" id="ENOG502TFQ0">
    <property type="taxonomic scope" value="Eukaryota"/>
</dbReference>
<feature type="compositionally biased region" description="Acidic residues" evidence="1">
    <location>
        <begin position="95"/>
        <end position="107"/>
    </location>
</feature>
<feature type="compositionally biased region" description="Low complexity" evidence="1">
    <location>
        <begin position="465"/>
        <end position="477"/>
    </location>
</feature>
<protein>
    <submittedName>
        <fullName evidence="2">Uncharacterized protein</fullName>
    </submittedName>
</protein>
<evidence type="ECO:0000256" key="1">
    <source>
        <dbReference type="SAM" id="MobiDB-lite"/>
    </source>
</evidence>
<feature type="compositionally biased region" description="Basic and acidic residues" evidence="1">
    <location>
        <begin position="239"/>
        <end position="256"/>
    </location>
</feature>
<evidence type="ECO:0000313" key="2">
    <source>
        <dbReference type="EMBL" id="EFP05014.1"/>
    </source>
</evidence>
<keyword evidence="3" id="KW-1185">Reference proteome</keyword>
<reference evidence="2" key="1">
    <citation type="submission" date="2007-07" db="EMBL/GenBank/DDBJ databases">
        <title>PCAP assembly of the Caenorhabditis remanei genome.</title>
        <authorList>
            <consortium name="The Caenorhabditis remanei Sequencing Consortium"/>
            <person name="Wilson R.K."/>
        </authorList>
    </citation>
    <scope>NUCLEOTIDE SEQUENCE [LARGE SCALE GENOMIC DNA]</scope>
    <source>
        <strain evidence="2">PB4641</strain>
    </source>
</reference>
<gene>
    <name evidence="2" type="ORF">CRE_03239</name>
</gene>
<dbReference type="GeneID" id="9797946"/>
<sequence>MTSTRPKRSVRNLTPAPPVEDDATIVRSTLDRLIYTVDVIARFDQTRRDVAAVQRGESNKTMAQVMTEARWHEHATKAKKDCPLGSTKKKKYYTEEEVTDDDEEDDPNVPSTSTKHARTPKPTPEKKVPTPSKAKLAAMKKKADAEKRKAMREAKKLEALNEKAAEEDEADESYLGMPVLENAEDQPTTSTNHESMNPVLEDFNDVVPEVLEEQRILEEPENPAILKEPTNNTENSTILKEKPIIEGEGLAMKEEEPTIEEEGPVIEKVSAEEPSHQPDELITPATDIEKMDTDEPIEQEPEIQQPVAETPIPLEQKIEEMEVDDPNVPGPTQLDIPHNETKCDEPVVSNIEKEKQNTSEATENKVIPPIDVPETEKAPDTAPLEKIAQPTPEPLPVVSEKSIIKETEATSSVVDQPVLEKPAGQGSVTQKPVQKEHELVQPEPPKEITPIVSSQKVPETEKPQVQHTQPQEQQQQPTVYKPVPYYSEAEKQLFKAPEVSKQNPESTVPLHKPFKVDYSYIPITYQSTEEIPNYYSRRMIKPWIGNDVQLYPLDCVPLSDDTPGRVWYPPRRACREEWEPMVEIGPLTEMQTLELTLCPEFLLHCYQEKCDLIVERLIELQTPFVRMKHFEPRQTQEIWHQTGLQLEKFEETLDEINTRDIRRRMRVACLPKPQLKCGPRHPQCIRYAKFDNTWYTSSRKWRDRSCMAPGYYARLDTEYRFTNSKDPTTLNFRMHMSEISQRVHNGDLGRKIRTFYLPLIYDISKKSPLVQQRMMLFRERLARYFQYEDFERSYMNDPACREIYKKLRPLPFENGVVIDEAEEELDVLIAYYKSRHAVENPPIQLPKAGNEKLPNRKDIARITERLVADIVDCVVFREHTGLHYFPYRAPIHNNAIPP</sequence>
<evidence type="ECO:0000313" key="3">
    <source>
        <dbReference type="Proteomes" id="UP000008281"/>
    </source>
</evidence>
<dbReference type="CTD" id="9797946"/>
<dbReference type="KEGG" id="crq:GCK72_023441"/>
<dbReference type="Proteomes" id="UP000008281">
    <property type="component" value="Unassembled WGS sequence"/>
</dbReference>
<proteinExistence type="predicted"/>
<organism evidence="3">
    <name type="scientific">Caenorhabditis remanei</name>
    <name type="common">Caenorhabditis vulgaris</name>
    <dbReference type="NCBI Taxonomy" id="31234"/>
    <lineage>
        <taxon>Eukaryota</taxon>
        <taxon>Metazoa</taxon>
        <taxon>Ecdysozoa</taxon>
        <taxon>Nematoda</taxon>
        <taxon>Chromadorea</taxon>
        <taxon>Rhabditida</taxon>
        <taxon>Rhabditina</taxon>
        <taxon>Rhabditomorpha</taxon>
        <taxon>Rhabditoidea</taxon>
        <taxon>Rhabditidae</taxon>
        <taxon>Peloderinae</taxon>
        <taxon>Caenorhabditis</taxon>
    </lineage>
</organism>
<dbReference type="HOGENOM" id="CLU_354983_0_0_1"/>
<feature type="compositionally biased region" description="Basic and acidic residues" evidence="1">
    <location>
        <begin position="337"/>
        <end position="357"/>
    </location>
</feature>
<feature type="region of interest" description="Disordered" evidence="1">
    <location>
        <begin position="323"/>
        <end position="478"/>
    </location>
</feature>
<dbReference type="AlphaFoldDB" id="E3MMI7"/>
<dbReference type="InParanoid" id="E3MMI7"/>
<dbReference type="OrthoDB" id="5846289at2759"/>
<dbReference type="FunCoup" id="E3MMI7">
    <property type="interactions" value="46"/>
</dbReference>
<dbReference type="OMA" id="RWHEHAS"/>